<keyword evidence="4" id="KW-1185">Reference proteome</keyword>
<dbReference type="PANTHER" id="PTHR23159">
    <property type="entry name" value="CENTROSOMAL PROTEIN 2"/>
    <property type="match status" value="1"/>
</dbReference>
<keyword evidence="1" id="KW-0175">Coiled coil</keyword>
<proteinExistence type="predicted"/>
<evidence type="ECO:0000256" key="1">
    <source>
        <dbReference type="SAM" id="Coils"/>
    </source>
</evidence>
<dbReference type="EMBL" id="KB445795">
    <property type="protein sequence ID" value="EMD38120.1"/>
    <property type="molecule type" value="Genomic_DNA"/>
</dbReference>
<evidence type="ECO:0000313" key="3">
    <source>
        <dbReference type="EMBL" id="EMD38120.1"/>
    </source>
</evidence>
<feature type="compositionally biased region" description="Low complexity" evidence="2">
    <location>
        <begin position="500"/>
        <end position="511"/>
    </location>
</feature>
<evidence type="ECO:0000256" key="2">
    <source>
        <dbReference type="SAM" id="MobiDB-lite"/>
    </source>
</evidence>
<dbReference type="AlphaFoldDB" id="M2R0S5"/>
<feature type="compositionally biased region" description="Polar residues" evidence="2">
    <location>
        <begin position="187"/>
        <end position="203"/>
    </location>
</feature>
<feature type="compositionally biased region" description="Polar residues" evidence="2">
    <location>
        <begin position="929"/>
        <end position="938"/>
    </location>
</feature>
<protein>
    <submittedName>
        <fullName evidence="3">Uncharacterized protein</fullName>
    </submittedName>
</protein>
<name>M2R0S5_CERS8</name>
<dbReference type="Proteomes" id="UP000016930">
    <property type="component" value="Unassembled WGS sequence"/>
</dbReference>
<feature type="region of interest" description="Disordered" evidence="2">
    <location>
        <begin position="478"/>
        <end position="537"/>
    </location>
</feature>
<dbReference type="PANTHER" id="PTHR23159:SF60">
    <property type="entry name" value="SPINDLE ASSEMBLY ABNORMAL PROTEIN 4"/>
    <property type="match status" value="1"/>
</dbReference>
<feature type="compositionally biased region" description="Acidic residues" evidence="2">
    <location>
        <begin position="1029"/>
        <end position="1048"/>
    </location>
</feature>
<feature type="coiled-coil region" evidence="1">
    <location>
        <begin position="214"/>
        <end position="248"/>
    </location>
</feature>
<reference evidence="3 4" key="1">
    <citation type="journal article" date="2012" name="Proc. Natl. Acad. Sci. U.S.A.">
        <title>Comparative genomics of Ceriporiopsis subvermispora and Phanerochaete chrysosporium provide insight into selective ligninolysis.</title>
        <authorList>
            <person name="Fernandez-Fueyo E."/>
            <person name="Ruiz-Duenas F.J."/>
            <person name="Ferreira P."/>
            <person name="Floudas D."/>
            <person name="Hibbett D.S."/>
            <person name="Canessa P."/>
            <person name="Larrondo L.F."/>
            <person name="James T.Y."/>
            <person name="Seelenfreund D."/>
            <person name="Lobos S."/>
            <person name="Polanco R."/>
            <person name="Tello M."/>
            <person name="Honda Y."/>
            <person name="Watanabe T."/>
            <person name="Watanabe T."/>
            <person name="Ryu J.S."/>
            <person name="Kubicek C.P."/>
            <person name="Schmoll M."/>
            <person name="Gaskell J."/>
            <person name="Hammel K.E."/>
            <person name="St John F.J."/>
            <person name="Vanden Wymelenberg A."/>
            <person name="Sabat G."/>
            <person name="Splinter BonDurant S."/>
            <person name="Syed K."/>
            <person name="Yadav J.S."/>
            <person name="Doddapaneni H."/>
            <person name="Subramanian V."/>
            <person name="Lavin J.L."/>
            <person name="Oguiza J.A."/>
            <person name="Perez G."/>
            <person name="Pisabarro A.G."/>
            <person name="Ramirez L."/>
            <person name="Santoyo F."/>
            <person name="Master E."/>
            <person name="Coutinho P.M."/>
            <person name="Henrissat B."/>
            <person name="Lombard V."/>
            <person name="Magnuson J.K."/>
            <person name="Kuees U."/>
            <person name="Hori C."/>
            <person name="Igarashi K."/>
            <person name="Samejima M."/>
            <person name="Held B.W."/>
            <person name="Barry K.W."/>
            <person name="LaButti K.M."/>
            <person name="Lapidus A."/>
            <person name="Lindquist E.A."/>
            <person name="Lucas S.M."/>
            <person name="Riley R."/>
            <person name="Salamov A.A."/>
            <person name="Hoffmeister D."/>
            <person name="Schwenk D."/>
            <person name="Hadar Y."/>
            <person name="Yarden O."/>
            <person name="de Vries R.P."/>
            <person name="Wiebenga A."/>
            <person name="Stenlid J."/>
            <person name="Eastwood D."/>
            <person name="Grigoriev I.V."/>
            <person name="Berka R.M."/>
            <person name="Blanchette R.A."/>
            <person name="Kersten P."/>
            <person name="Martinez A.T."/>
            <person name="Vicuna R."/>
            <person name="Cullen D."/>
        </authorList>
    </citation>
    <scope>NUCLEOTIDE SEQUENCE [LARGE SCALE GENOMIC DNA]</scope>
    <source>
        <strain evidence="3 4">B</strain>
    </source>
</reference>
<feature type="region of interest" description="Disordered" evidence="2">
    <location>
        <begin position="1001"/>
        <end position="1048"/>
    </location>
</feature>
<dbReference type="HOGENOM" id="CLU_003988_0_0_1"/>
<feature type="region of interest" description="Disordered" evidence="2">
    <location>
        <begin position="179"/>
        <end position="203"/>
    </location>
</feature>
<organism evidence="3 4">
    <name type="scientific">Ceriporiopsis subvermispora (strain B)</name>
    <name type="common">White-rot fungus</name>
    <name type="synonym">Gelatoporia subvermispora</name>
    <dbReference type="NCBI Taxonomy" id="914234"/>
    <lineage>
        <taxon>Eukaryota</taxon>
        <taxon>Fungi</taxon>
        <taxon>Dikarya</taxon>
        <taxon>Basidiomycota</taxon>
        <taxon>Agaricomycotina</taxon>
        <taxon>Agaricomycetes</taxon>
        <taxon>Polyporales</taxon>
        <taxon>Gelatoporiaceae</taxon>
        <taxon>Gelatoporia</taxon>
    </lineage>
</organism>
<dbReference type="OrthoDB" id="2592022at2759"/>
<feature type="coiled-coil region" evidence="1">
    <location>
        <begin position="53"/>
        <end position="105"/>
    </location>
</feature>
<dbReference type="STRING" id="914234.M2R0S5"/>
<feature type="region of interest" description="Disordered" evidence="2">
    <location>
        <begin position="924"/>
        <end position="970"/>
    </location>
</feature>
<feature type="coiled-coil region" evidence="1">
    <location>
        <begin position="134"/>
        <end position="168"/>
    </location>
</feature>
<sequence length="1048" mass="112862">MAAIQFSIDDDHPLALELASLQGAVERYQHEAHGASVKLQRHALETSQTLDRFHSLELENARLRAEVDVLRAHPDTTPDPMSHQVQELTLALRRLSDKLTLTEEALRDRTHELIDARSDLEAAKAASGTAHALAQHTTAQLDEAKARARELERKARAAEEERKMADLVVQEYADLVRTLEGRGKPSTPGSVNSVSDSEKTGSSVTLVDSLAEGRSGLQKLLEEFNGENERLGREIDKLHADLELKTSELSAERKRSEHDRAMLAECQSQLAGYEANDTTAAKMVSRYMKFSQASTDALQKAMENMRVRHATTAATLEAETVQLQKTLVAERRHAEKLRDALDELAEDLSREAYGRRRETALRLAFLSREEGLAESLRRWMRRGKEAVERALPSPVLPDSPAATFRDTFHRIIKDAEGLLDILNGQPAHEDNLLAAVARLAAAQHAVASLTRELHLETEKRLSLARKLGEVYTDDIQPVSVRAPSKPRRSPVRRIGATARSPSPASKSSQPSEGPVDSPVDTDQAQHVAAPDSTVHIDTVSVDTRTQPSDTPPEVNGSAAHVPDVKAAGGSLKHEDASTIIRPFVQANGYTNASPPQCALGAGSAAVALPASESLHTGTSDALITIVSPPSPLISDVHNVAHSAPAAISAMVDTSDGPPPSVITADSLLDHDPSSSDIPPTLDHASDNSVSQAILQQPPSTIAETNGTAFKDDTPPIDTHVLTTPALPVAASPFASPAQTTSQDVSSISPFPLLEDLEKVKHRYDDMQRAFRDCHLALKELRRDVSDLPQTSELSIVVQRAAERLNDLNEDTRVELEIRIADEERLAAGYMTLLSVPGALGADEEDGEDNASLAASMCAFVDGSDATVTRAVQQLSRKLSDLQHDIAALKRTAYDLLSSAEDAPTTPTKASSGWSWTTGLLTPTRAASPAPQSFGSVVTSSRLRHSSSLSHMKRTSSESSTDGQDPFVSLGLRTPMPALVLSPPRATPTPRAASAMYMLGLGGRGPQLNLGTASPARSAPKPPPAVAEQEVTDTETEDEDEDDLDTDVE</sequence>
<gene>
    <name evidence="3" type="ORF">CERSUDRAFT_113251</name>
</gene>
<evidence type="ECO:0000313" key="4">
    <source>
        <dbReference type="Proteomes" id="UP000016930"/>
    </source>
</evidence>
<accession>M2R0S5</accession>
<feature type="region of interest" description="Disordered" evidence="2">
    <location>
        <begin position="652"/>
        <end position="689"/>
    </location>
</feature>